<gene>
    <name evidence="1" type="ORF">GQN54_04805</name>
</gene>
<keyword evidence="2" id="KW-1185">Reference proteome</keyword>
<evidence type="ECO:0000313" key="1">
    <source>
        <dbReference type="EMBL" id="NBG65422.1"/>
    </source>
</evidence>
<dbReference type="EMBL" id="WWNE01000005">
    <property type="protein sequence ID" value="NBG65422.1"/>
    <property type="molecule type" value="Genomic_DNA"/>
</dbReference>
<name>A0A6N9NHV8_9FLAO</name>
<evidence type="ECO:0008006" key="3">
    <source>
        <dbReference type="Google" id="ProtNLM"/>
    </source>
</evidence>
<dbReference type="RefSeq" id="WP_160632381.1">
    <property type="nucleotide sequence ID" value="NZ_WWNE01000005.1"/>
</dbReference>
<comment type="caution">
    <text evidence="1">The sequence shown here is derived from an EMBL/GenBank/DDBJ whole genome shotgun (WGS) entry which is preliminary data.</text>
</comment>
<dbReference type="InterPro" id="IPR005358">
    <property type="entry name" value="Puta_zinc/iron-chelating_dom"/>
</dbReference>
<accession>A0A6N9NHV8</accession>
<organism evidence="1 2">
    <name type="scientific">Acidiluteibacter ferrifornacis</name>
    <dbReference type="NCBI Taxonomy" id="2692424"/>
    <lineage>
        <taxon>Bacteria</taxon>
        <taxon>Pseudomonadati</taxon>
        <taxon>Bacteroidota</taxon>
        <taxon>Flavobacteriia</taxon>
        <taxon>Flavobacteriales</taxon>
        <taxon>Cryomorphaceae</taxon>
        <taxon>Acidiluteibacter</taxon>
    </lineage>
</organism>
<sequence>MSLELNLIKIAHLAEQNQAENHSFGKYLKQQNLQQIDQIVHRLNKTISNSISCVDCGNCCRNLRPIATDEALLPFVLPENIATYKYLKEFTCKNLACNLCSVYDERPEECRQYPYLHRDNFVNRTGEIIQNYEICPIVFNVVEQLKVELKWQNK</sequence>
<protein>
    <recommendedName>
        <fullName evidence="3">YkgJ family cysteine cluster protein</fullName>
    </recommendedName>
</protein>
<dbReference type="Proteomes" id="UP000470771">
    <property type="component" value="Unassembled WGS sequence"/>
</dbReference>
<evidence type="ECO:0000313" key="2">
    <source>
        <dbReference type="Proteomes" id="UP000470771"/>
    </source>
</evidence>
<dbReference type="Pfam" id="PF03692">
    <property type="entry name" value="CxxCxxCC"/>
    <property type="match status" value="1"/>
</dbReference>
<dbReference type="AlphaFoldDB" id="A0A6N9NHV8"/>
<proteinExistence type="predicted"/>
<reference evidence="1 2" key="1">
    <citation type="submission" date="2019-12" db="EMBL/GenBank/DDBJ databases">
        <authorList>
            <person name="Zhao J."/>
        </authorList>
    </citation>
    <scope>NUCLEOTIDE SEQUENCE [LARGE SCALE GENOMIC DNA]</scope>
    <source>
        <strain evidence="1 2">S-15</strain>
    </source>
</reference>